<comment type="caution">
    <text evidence="14">The sequence shown here is derived from an EMBL/GenBank/DDBJ whole genome shotgun (WGS) entry which is preliminary data.</text>
</comment>
<dbReference type="SUPFAM" id="SSF55874">
    <property type="entry name" value="ATPase domain of HSP90 chaperone/DNA topoisomerase II/histidine kinase"/>
    <property type="match status" value="1"/>
</dbReference>
<dbReference type="InterPro" id="IPR036097">
    <property type="entry name" value="HisK_dim/P_sf"/>
</dbReference>
<dbReference type="InterPro" id="IPR003661">
    <property type="entry name" value="HisK_dim/P_dom"/>
</dbReference>
<dbReference type="InterPro" id="IPR013767">
    <property type="entry name" value="PAS_fold"/>
</dbReference>
<keyword evidence="11" id="KW-1133">Transmembrane helix</keyword>
<dbReference type="CDD" id="cd16922">
    <property type="entry name" value="HATPase_EvgS-ArcB-TorS-like"/>
    <property type="match status" value="1"/>
</dbReference>
<evidence type="ECO:0000313" key="15">
    <source>
        <dbReference type="Proteomes" id="UP000309389"/>
    </source>
</evidence>
<feature type="transmembrane region" description="Helical" evidence="11">
    <location>
        <begin position="272"/>
        <end position="293"/>
    </location>
</feature>
<sequence>MKEQDPRVTDDRGTAAASERRRMAQSFLRQSQFIVMALALTVWACGAFVLLVGWALGNAAATHIIADLPAMVPSTAFLFIVASLAILSDLDLARTARRRLQHGASLLIALVAAANLLVMSLSSLSGIDQALFSDMSGLGEDHMSLGTSLSFLLAAVAIARLRERQGADRIFVSSATTGLLVSLLAIVGSAFHVESLYAITVFANMALHTALCFAAAFSALLLLRPARGWMGVLSGRGAGSAAARHIMPTILILPFATCLTVLAALDADYFDYPFGLSLIAIGMVITLTAMSLLDAQKVNRLEENHFAQVRALARRQAMAQAGQASEDNFRELAEALPVAVYQTSSEGLVTYANRQMQELTGHDLDHLLGNDLRDLLKPCPTDYSKCSQTQAVFPGEGQCFIIGEQVIWAVNETRPFHRLEDGDPGMIGTLQDVSENRKALGELRAARDAAQAAAHAKSTFLANMSHEIRTPMNGILGFAELLMESDTDPRRRQYAKLIHDSGKSLVKILNDILDLSKIEAGKLVLREEPFDLGGAITRTAQLMRGAAQHKQIALDLSLDPALPCQVFGDELRLGQILTNLVGNAIKFSDRGSVRIDARCDDRMGTRWLTVTVTDQGIGIDPERLESLFGEFVQDDTGRMRQHGGTGLGLPIARRLAETMGGRLTLDSTPGEGTVAKLEVPVVVAGGSGAVKRRAVA</sequence>
<feature type="transmembrane region" description="Helical" evidence="11">
    <location>
        <begin position="142"/>
        <end position="159"/>
    </location>
</feature>
<dbReference type="FunFam" id="1.10.287.130:FF:000002">
    <property type="entry name" value="Two-component osmosensing histidine kinase"/>
    <property type="match status" value="1"/>
</dbReference>
<accession>A0A4T3F604</accession>
<feature type="domain" description="Histidine kinase" evidence="12">
    <location>
        <begin position="463"/>
        <end position="683"/>
    </location>
</feature>
<dbReference type="FunFam" id="3.30.565.10:FF:000010">
    <property type="entry name" value="Sensor histidine kinase RcsC"/>
    <property type="match status" value="1"/>
</dbReference>
<dbReference type="GO" id="GO:0006355">
    <property type="term" value="P:regulation of DNA-templated transcription"/>
    <property type="evidence" value="ECO:0007669"/>
    <property type="project" value="InterPro"/>
</dbReference>
<keyword evidence="4" id="KW-0808">Transferase</keyword>
<dbReference type="PROSITE" id="PS50109">
    <property type="entry name" value="HIS_KIN"/>
    <property type="match status" value="1"/>
</dbReference>
<evidence type="ECO:0000256" key="10">
    <source>
        <dbReference type="ARBA" id="ARBA00068150"/>
    </source>
</evidence>
<reference evidence="14 15" key="1">
    <citation type="submission" date="2019-04" db="EMBL/GenBank/DDBJ databases">
        <title>Altererythrobacter aquimixticola sp. nov., isolated from sediment of junction between the ocean and a freshwater spring.</title>
        <authorList>
            <person name="Yoon J.-H."/>
        </authorList>
    </citation>
    <scope>NUCLEOTIDE SEQUENCE [LARGE SCALE GENOMIC DNA]</scope>
    <source>
        <strain evidence="14 15">SSKS-13</strain>
    </source>
</reference>
<keyword evidence="5" id="KW-0547">Nucleotide-binding</keyword>
<evidence type="ECO:0000256" key="2">
    <source>
        <dbReference type="ARBA" id="ARBA00012438"/>
    </source>
</evidence>
<dbReference type="EC" id="2.7.13.3" evidence="2"/>
<dbReference type="Proteomes" id="UP000309389">
    <property type="component" value="Unassembled WGS sequence"/>
</dbReference>
<keyword evidence="3" id="KW-0597">Phosphoprotein</keyword>
<dbReference type="Pfam" id="PF02518">
    <property type="entry name" value="HATPase_c"/>
    <property type="match status" value="1"/>
</dbReference>
<dbReference type="InterPro" id="IPR004358">
    <property type="entry name" value="Sig_transdc_His_kin-like_C"/>
</dbReference>
<proteinExistence type="predicted"/>
<evidence type="ECO:0000256" key="5">
    <source>
        <dbReference type="ARBA" id="ARBA00022741"/>
    </source>
</evidence>
<dbReference type="PRINTS" id="PR00344">
    <property type="entry name" value="BCTRLSENSOR"/>
</dbReference>
<feature type="transmembrane region" description="Helical" evidence="11">
    <location>
        <begin position="33"/>
        <end position="56"/>
    </location>
</feature>
<evidence type="ECO:0000259" key="13">
    <source>
        <dbReference type="PROSITE" id="PS50112"/>
    </source>
</evidence>
<evidence type="ECO:0000313" key="14">
    <source>
        <dbReference type="EMBL" id="TIX51929.1"/>
    </source>
</evidence>
<keyword evidence="15" id="KW-1185">Reference proteome</keyword>
<dbReference type="PANTHER" id="PTHR43047">
    <property type="entry name" value="TWO-COMPONENT HISTIDINE PROTEIN KINASE"/>
    <property type="match status" value="1"/>
</dbReference>
<keyword evidence="6" id="KW-0418">Kinase</keyword>
<evidence type="ECO:0000259" key="12">
    <source>
        <dbReference type="PROSITE" id="PS50109"/>
    </source>
</evidence>
<dbReference type="GO" id="GO:0005524">
    <property type="term" value="F:ATP binding"/>
    <property type="evidence" value="ECO:0007669"/>
    <property type="project" value="UniProtKB-KW"/>
</dbReference>
<dbReference type="Gene3D" id="3.30.450.20">
    <property type="entry name" value="PAS domain"/>
    <property type="match status" value="1"/>
</dbReference>
<dbReference type="EMBL" id="SSHH01000001">
    <property type="protein sequence ID" value="TIX51929.1"/>
    <property type="molecule type" value="Genomic_DNA"/>
</dbReference>
<dbReference type="InterPro" id="IPR035965">
    <property type="entry name" value="PAS-like_dom_sf"/>
</dbReference>
<dbReference type="SMART" id="SM00388">
    <property type="entry name" value="HisKA"/>
    <property type="match status" value="1"/>
</dbReference>
<dbReference type="InterPro" id="IPR003594">
    <property type="entry name" value="HATPase_dom"/>
</dbReference>
<evidence type="ECO:0000256" key="9">
    <source>
        <dbReference type="ARBA" id="ARBA00064003"/>
    </source>
</evidence>
<dbReference type="AlphaFoldDB" id="A0A4T3F604"/>
<feature type="transmembrane region" description="Helical" evidence="11">
    <location>
        <begin position="104"/>
        <end position="122"/>
    </location>
</feature>
<dbReference type="OrthoDB" id="9801651at2"/>
<evidence type="ECO:0000256" key="8">
    <source>
        <dbReference type="ARBA" id="ARBA00023012"/>
    </source>
</evidence>
<dbReference type="SUPFAM" id="SSF47384">
    <property type="entry name" value="Homodimeric domain of signal transducing histidine kinase"/>
    <property type="match status" value="1"/>
</dbReference>
<keyword evidence="8" id="KW-0902">Two-component regulatory system</keyword>
<evidence type="ECO:0000256" key="6">
    <source>
        <dbReference type="ARBA" id="ARBA00022777"/>
    </source>
</evidence>
<dbReference type="CDD" id="cd00082">
    <property type="entry name" value="HisKA"/>
    <property type="match status" value="1"/>
</dbReference>
<dbReference type="GO" id="GO:0000155">
    <property type="term" value="F:phosphorelay sensor kinase activity"/>
    <property type="evidence" value="ECO:0007669"/>
    <property type="project" value="InterPro"/>
</dbReference>
<dbReference type="SMART" id="SM00091">
    <property type="entry name" value="PAS"/>
    <property type="match status" value="1"/>
</dbReference>
<comment type="catalytic activity">
    <reaction evidence="1">
        <text>ATP + protein L-histidine = ADP + protein N-phospho-L-histidine.</text>
        <dbReference type="EC" id="2.7.13.3"/>
    </reaction>
</comment>
<feature type="domain" description="PAS" evidence="13">
    <location>
        <begin position="325"/>
        <end position="378"/>
    </location>
</feature>
<keyword evidence="11" id="KW-0812">Transmembrane</keyword>
<dbReference type="Gene3D" id="1.10.287.130">
    <property type="match status" value="1"/>
</dbReference>
<keyword evidence="7" id="KW-0067">ATP-binding</keyword>
<evidence type="ECO:0000256" key="11">
    <source>
        <dbReference type="SAM" id="Phobius"/>
    </source>
</evidence>
<evidence type="ECO:0000256" key="7">
    <source>
        <dbReference type="ARBA" id="ARBA00022840"/>
    </source>
</evidence>
<dbReference type="PROSITE" id="PS50112">
    <property type="entry name" value="PAS"/>
    <property type="match status" value="1"/>
</dbReference>
<name>A0A4T3F604_9SPHN</name>
<feature type="transmembrane region" description="Helical" evidence="11">
    <location>
        <begin position="171"/>
        <end position="191"/>
    </location>
</feature>
<protein>
    <recommendedName>
        <fullName evidence="10">Sensory/regulatory protein RpfC</fullName>
        <ecNumber evidence="2">2.7.13.3</ecNumber>
    </recommendedName>
</protein>
<feature type="transmembrane region" description="Helical" evidence="11">
    <location>
        <begin position="244"/>
        <end position="266"/>
    </location>
</feature>
<dbReference type="InterPro" id="IPR005467">
    <property type="entry name" value="His_kinase_dom"/>
</dbReference>
<dbReference type="CDD" id="cd00130">
    <property type="entry name" value="PAS"/>
    <property type="match status" value="1"/>
</dbReference>
<evidence type="ECO:0000256" key="3">
    <source>
        <dbReference type="ARBA" id="ARBA00022553"/>
    </source>
</evidence>
<dbReference type="InterPro" id="IPR000014">
    <property type="entry name" value="PAS"/>
</dbReference>
<dbReference type="Pfam" id="PF00989">
    <property type="entry name" value="PAS"/>
    <property type="match status" value="1"/>
</dbReference>
<comment type="subunit">
    <text evidence="9">At low DSF concentrations, interacts with RpfF.</text>
</comment>
<dbReference type="SMART" id="SM00387">
    <property type="entry name" value="HATPase_c"/>
    <property type="match status" value="1"/>
</dbReference>
<dbReference type="InterPro" id="IPR036890">
    <property type="entry name" value="HATPase_C_sf"/>
</dbReference>
<feature type="transmembrane region" description="Helical" evidence="11">
    <location>
        <begin position="197"/>
        <end position="223"/>
    </location>
</feature>
<keyword evidence="11" id="KW-0472">Membrane</keyword>
<evidence type="ECO:0000256" key="1">
    <source>
        <dbReference type="ARBA" id="ARBA00000085"/>
    </source>
</evidence>
<dbReference type="Gene3D" id="3.30.565.10">
    <property type="entry name" value="Histidine kinase-like ATPase, C-terminal domain"/>
    <property type="match status" value="1"/>
</dbReference>
<gene>
    <name evidence="14" type="ORF">E5222_05690</name>
</gene>
<feature type="transmembrane region" description="Helical" evidence="11">
    <location>
        <begin position="68"/>
        <end position="92"/>
    </location>
</feature>
<evidence type="ECO:0000256" key="4">
    <source>
        <dbReference type="ARBA" id="ARBA00022679"/>
    </source>
</evidence>
<dbReference type="NCBIfam" id="TIGR00229">
    <property type="entry name" value="sensory_box"/>
    <property type="match status" value="1"/>
</dbReference>
<dbReference type="Pfam" id="PF00512">
    <property type="entry name" value="HisKA"/>
    <property type="match status" value="1"/>
</dbReference>
<organism evidence="14 15">
    <name type="scientific">Alteraurantiacibacter aquimixticola</name>
    <dbReference type="NCBI Taxonomy" id="2489173"/>
    <lineage>
        <taxon>Bacteria</taxon>
        <taxon>Pseudomonadati</taxon>
        <taxon>Pseudomonadota</taxon>
        <taxon>Alphaproteobacteria</taxon>
        <taxon>Sphingomonadales</taxon>
        <taxon>Erythrobacteraceae</taxon>
        <taxon>Alteraurantiacibacter</taxon>
    </lineage>
</organism>
<dbReference type="SUPFAM" id="SSF55785">
    <property type="entry name" value="PYP-like sensor domain (PAS domain)"/>
    <property type="match status" value="1"/>
</dbReference>